<accession>A0ABZ2FH93</accession>
<proteinExistence type="predicted"/>
<keyword evidence="1" id="KW-1133">Transmembrane helix</keyword>
<protein>
    <submittedName>
        <fullName evidence="2">Uncharacterized protein</fullName>
    </submittedName>
</protein>
<evidence type="ECO:0000313" key="2">
    <source>
        <dbReference type="EMBL" id="WWF05611.1"/>
    </source>
</evidence>
<reference evidence="2 3" key="1">
    <citation type="submission" date="2022-09" db="EMBL/GenBank/DDBJ databases">
        <title>Complete genome sequence of Janibacter terrae strain COS04-44, PCL-degrading bacteria isolated from oil spilled coast.</title>
        <authorList>
            <person name="Park H."/>
            <person name="Kim J.Y."/>
            <person name="An S.H."/>
            <person name="Lee C.M."/>
            <person name="Weon H.-Y."/>
        </authorList>
    </citation>
    <scope>NUCLEOTIDE SEQUENCE [LARGE SCALE GENOMIC DNA]</scope>
    <source>
        <strain evidence="2 3">COS04-44</strain>
    </source>
</reference>
<gene>
    <name evidence="2" type="ORF">N5P18_01680</name>
</gene>
<keyword evidence="1" id="KW-0812">Transmembrane</keyword>
<dbReference type="EMBL" id="CP104874">
    <property type="protein sequence ID" value="WWF05611.1"/>
    <property type="molecule type" value="Genomic_DNA"/>
</dbReference>
<keyword evidence="3" id="KW-1185">Reference proteome</keyword>
<evidence type="ECO:0000313" key="3">
    <source>
        <dbReference type="Proteomes" id="UP001381003"/>
    </source>
</evidence>
<dbReference type="Proteomes" id="UP001381003">
    <property type="component" value="Chromosome"/>
</dbReference>
<name>A0ABZ2FH93_9MICO</name>
<keyword evidence="1" id="KW-0472">Membrane</keyword>
<feature type="transmembrane region" description="Helical" evidence="1">
    <location>
        <begin position="12"/>
        <end position="34"/>
    </location>
</feature>
<dbReference type="RefSeq" id="WP_338538481.1">
    <property type="nucleotide sequence ID" value="NZ_CP104874.1"/>
</dbReference>
<organism evidence="2 3">
    <name type="scientific">Janibacter terrae</name>
    <dbReference type="NCBI Taxonomy" id="103817"/>
    <lineage>
        <taxon>Bacteria</taxon>
        <taxon>Bacillati</taxon>
        <taxon>Actinomycetota</taxon>
        <taxon>Actinomycetes</taxon>
        <taxon>Micrococcales</taxon>
        <taxon>Intrasporangiaceae</taxon>
        <taxon>Janibacter</taxon>
    </lineage>
</organism>
<evidence type="ECO:0000256" key="1">
    <source>
        <dbReference type="SAM" id="Phobius"/>
    </source>
</evidence>
<sequence>MPLDLSDPVLRAALWLTVGPVVLGLVVWILRRIATRWVRRRARRDGR</sequence>